<evidence type="ECO:0000313" key="3">
    <source>
        <dbReference type="EMBL" id="KAK8038608.1"/>
    </source>
</evidence>
<proteinExistence type="predicted"/>
<dbReference type="SMART" id="SM00220">
    <property type="entry name" value="S_TKc"/>
    <property type="match status" value="1"/>
</dbReference>
<dbReference type="PANTHER" id="PTHR24359">
    <property type="entry name" value="SERINE/THREONINE-PROTEIN KINASE SBK1"/>
    <property type="match status" value="1"/>
</dbReference>
<evidence type="ECO:0000259" key="2">
    <source>
        <dbReference type="PROSITE" id="PS50011"/>
    </source>
</evidence>
<dbReference type="EMBL" id="JAQQWK010000006">
    <property type="protein sequence ID" value="KAK8038608.1"/>
    <property type="molecule type" value="Genomic_DNA"/>
</dbReference>
<keyword evidence="4" id="KW-1185">Reference proteome</keyword>
<dbReference type="SUPFAM" id="SSF56112">
    <property type="entry name" value="Protein kinase-like (PK-like)"/>
    <property type="match status" value="1"/>
</dbReference>
<dbReference type="Pfam" id="PF07714">
    <property type="entry name" value="PK_Tyr_Ser-Thr"/>
    <property type="match status" value="1"/>
</dbReference>
<protein>
    <recommendedName>
        <fullName evidence="2">Protein kinase domain-containing protein</fullName>
    </recommendedName>
</protein>
<comment type="caution">
    <text evidence="3">The sequence shown here is derived from an EMBL/GenBank/DDBJ whole genome shotgun (WGS) entry which is preliminary data.</text>
</comment>
<dbReference type="InterPro" id="IPR000719">
    <property type="entry name" value="Prot_kinase_dom"/>
</dbReference>
<dbReference type="InterPro" id="IPR011009">
    <property type="entry name" value="Kinase-like_dom_sf"/>
</dbReference>
<accession>A0ABR1SWB8</accession>
<evidence type="ECO:0000313" key="4">
    <source>
        <dbReference type="Proteomes" id="UP001444661"/>
    </source>
</evidence>
<feature type="compositionally biased region" description="Acidic residues" evidence="1">
    <location>
        <begin position="205"/>
        <end position="227"/>
    </location>
</feature>
<gene>
    <name evidence="3" type="ORF">PG993_007019</name>
</gene>
<feature type="domain" description="Protein kinase" evidence="2">
    <location>
        <begin position="167"/>
        <end position="498"/>
    </location>
</feature>
<dbReference type="PANTHER" id="PTHR24359:SF1">
    <property type="entry name" value="INHIBITOR OF NUCLEAR FACTOR KAPPA-B KINASE EPSILON SUBUNIT HOMOLOG 1-RELATED"/>
    <property type="match status" value="1"/>
</dbReference>
<dbReference type="Proteomes" id="UP001444661">
    <property type="component" value="Unassembled WGS sequence"/>
</dbReference>
<dbReference type="InterPro" id="IPR001245">
    <property type="entry name" value="Ser-Thr/Tyr_kinase_cat_dom"/>
</dbReference>
<sequence length="608" mass="68233">MEQSSSVDTKVEGVNSIANQLYEARVCDANLHNPCDFYPGSCLDKVFTRPNIIRRLGDDTDETIVAFIVTEAKKLFAIAIASGLRGNALLETTMTFKEARFSDASLPITSRNRHMIPSLGRDNHDVSTPWNSARAERFMEAQWKFLVRGISKSELNWDLDPEHILPFRVVRDFSHGDSGLRGGGGLSGSPATVLKEYYPDAISPIDEEEEKGNEDENEEESDGQEAEQQEKEKQPVVAIKARHRDFPHGREVQALKKANKMGARHCIELLAVITRGDMCYLVFPWADGGNLSQFWSSHPKPRMTAGLVRRVVRQLKGLADAINTLHTSTDSSSCYHHGDLRAETILRFRTKPKSSHEIDVGELKIANFDMVQEEYDAPEVRLTAVTGVPLLYQAPESVSSGGFSKGHAISCRSDIWSFGCVVIEFMIWILYGRTELDKFRGLRLNTLWENRSTARGGSSKTLVQPVLNHAMETILADQECQSQSAMRDLLRLVKNSLLAARVEEPHGLSDSIGPLSEATTRKSDDEVPYGDNEVLSSRAHADTFCKSLRIIQKRGRADRSYWYTNLQRYHIQEGIFPLQGMTSNIKDMRSAGNTSKIEGTKVWRNRPF</sequence>
<feature type="region of interest" description="Disordered" evidence="1">
    <location>
        <begin position="507"/>
        <end position="528"/>
    </location>
</feature>
<feature type="region of interest" description="Disordered" evidence="1">
    <location>
        <begin position="202"/>
        <end position="236"/>
    </location>
</feature>
<dbReference type="PROSITE" id="PS50011">
    <property type="entry name" value="PROTEIN_KINASE_DOM"/>
    <property type="match status" value="1"/>
</dbReference>
<evidence type="ECO:0000256" key="1">
    <source>
        <dbReference type="SAM" id="MobiDB-lite"/>
    </source>
</evidence>
<name>A0ABR1SWB8_9PEZI</name>
<organism evidence="3 4">
    <name type="scientific">Apiospora rasikravindrae</name>
    <dbReference type="NCBI Taxonomy" id="990691"/>
    <lineage>
        <taxon>Eukaryota</taxon>
        <taxon>Fungi</taxon>
        <taxon>Dikarya</taxon>
        <taxon>Ascomycota</taxon>
        <taxon>Pezizomycotina</taxon>
        <taxon>Sordariomycetes</taxon>
        <taxon>Xylariomycetidae</taxon>
        <taxon>Amphisphaeriales</taxon>
        <taxon>Apiosporaceae</taxon>
        <taxon>Apiospora</taxon>
    </lineage>
</organism>
<dbReference type="Gene3D" id="1.10.510.10">
    <property type="entry name" value="Transferase(Phosphotransferase) domain 1"/>
    <property type="match status" value="1"/>
</dbReference>
<reference evidence="3 4" key="1">
    <citation type="submission" date="2023-01" db="EMBL/GenBank/DDBJ databases">
        <title>Analysis of 21 Apiospora genomes using comparative genomics revels a genus with tremendous synthesis potential of carbohydrate active enzymes and secondary metabolites.</title>
        <authorList>
            <person name="Sorensen T."/>
        </authorList>
    </citation>
    <scope>NUCLEOTIDE SEQUENCE [LARGE SCALE GENOMIC DNA]</scope>
    <source>
        <strain evidence="3 4">CBS 33761</strain>
    </source>
</reference>